<dbReference type="Proteomes" id="UP000440224">
    <property type="component" value="Unassembled WGS sequence"/>
</dbReference>
<keyword evidence="3" id="KW-1185">Reference proteome</keyword>
<evidence type="ECO:0000259" key="1">
    <source>
        <dbReference type="PROSITE" id="PS51841"/>
    </source>
</evidence>
<evidence type="ECO:0000313" key="2">
    <source>
        <dbReference type="EMBL" id="MRG91951.1"/>
    </source>
</evidence>
<accession>A0A6N7PSV6</accession>
<dbReference type="PROSITE" id="PS51257">
    <property type="entry name" value="PROKAR_LIPOPROTEIN"/>
    <property type="match status" value="1"/>
</dbReference>
<feature type="domain" description="LTD" evidence="1">
    <location>
        <begin position="334"/>
        <end position="463"/>
    </location>
</feature>
<gene>
    <name evidence="2" type="ORF">GF068_08435</name>
</gene>
<dbReference type="InterPro" id="IPR036415">
    <property type="entry name" value="Lamin_tail_dom_sf"/>
</dbReference>
<dbReference type="OrthoDB" id="5489112at2"/>
<reference evidence="2 3" key="1">
    <citation type="submission" date="2019-10" db="EMBL/GenBank/DDBJ databases">
        <title>A soil myxobacterium in the family Polyangiaceae.</title>
        <authorList>
            <person name="Li Y."/>
            <person name="Wang J."/>
        </authorList>
    </citation>
    <scope>NUCLEOTIDE SEQUENCE [LARGE SCALE GENOMIC DNA]</scope>
    <source>
        <strain evidence="2 3">DSM 14734</strain>
    </source>
</reference>
<evidence type="ECO:0000313" key="3">
    <source>
        <dbReference type="Proteomes" id="UP000440224"/>
    </source>
</evidence>
<sequence length="502" mass="52584">MQKVACLLLATLAACRPDLPLAELRPGSPGKAEGISVAFEPEAPTTAAPRVLRVHVAAEQALDEARLFLVRGEVRESHLKQIERDDISKTLAARFVPSLFWREDDGSVVLAPTAPLEPGETYAVASGEPRASVHFVVEAAEVAPLLTRVWPPAESPRAGLFGLYCGDVALPEVTIEATLAPEGPLGVFSRGVAPGGAGRDCLRFGGRGLAADGGPWVPPPFVGIPGLPGPLRLDPYPFGGAGAELGEIMEVQPDEAPLECAAFEVPFGPGCVEVLDDRLRGRAPGAALLWGVAGEGLDVVMATEKNERFVLGGLPADRVIALDVTTIDAHGRARRMAFSATTLPPMPHVVLNEVMANPLGPEPDQEWVELYNDGAVEAALGELVLRDIGGETPLPEVTLPPGRFAVVVNETFVPDDEIDVPPAEDAIVVRVPALGKNGLGNGGESVRLLDTRGRILSKFPAIPKPKAGQSVIRRSPDAPDGVSDSFLLAVPTPGGVNAASFP</sequence>
<dbReference type="InterPro" id="IPR001322">
    <property type="entry name" value="Lamin_tail_dom"/>
</dbReference>
<dbReference type="EMBL" id="WJIE01000002">
    <property type="protein sequence ID" value="MRG91951.1"/>
    <property type="molecule type" value="Genomic_DNA"/>
</dbReference>
<protein>
    <recommendedName>
        <fullName evidence="1">LTD domain-containing protein</fullName>
    </recommendedName>
</protein>
<dbReference type="SUPFAM" id="SSF74853">
    <property type="entry name" value="Lamin A/C globular tail domain"/>
    <property type="match status" value="1"/>
</dbReference>
<organism evidence="2 3">
    <name type="scientific">Polyangium spumosum</name>
    <dbReference type="NCBI Taxonomy" id="889282"/>
    <lineage>
        <taxon>Bacteria</taxon>
        <taxon>Pseudomonadati</taxon>
        <taxon>Myxococcota</taxon>
        <taxon>Polyangia</taxon>
        <taxon>Polyangiales</taxon>
        <taxon>Polyangiaceae</taxon>
        <taxon>Polyangium</taxon>
    </lineage>
</organism>
<dbReference type="PROSITE" id="PS51841">
    <property type="entry name" value="LTD"/>
    <property type="match status" value="1"/>
</dbReference>
<comment type="caution">
    <text evidence="2">The sequence shown here is derived from an EMBL/GenBank/DDBJ whole genome shotgun (WGS) entry which is preliminary data.</text>
</comment>
<dbReference type="AlphaFoldDB" id="A0A6N7PSV6"/>
<name>A0A6N7PSV6_9BACT</name>
<dbReference type="RefSeq" id="WP_153818799.1">
    <property type="nucleotide sequence ID" value="NZ_WJIE01000002.1"/>
</dbReference>
<proteinExistence type="predicted"/>